<gene>
    <name evidence="1" type="ORF">OSB04_008233</name>
</gene>
<accession>A0AA38TTX2</accession>
<keyword evidence="2" id="KW-1185">Reference proteome</keyword>
<protein>
    <submittedName>
        <fullName evidence="1">Uncharacterized protein</fullName>
    </submittedName>
</protein>
<dbReference type="EMBL" id="JARYMX010000002">
    <property type="protein sequence ID" value="KAJ9563073.1"/>
    <property type="molecule type" value="Genomic_DNA"/>
</dbReference>
<sequence>MTTTKRAFSIMKIVKIRLRSTMDDDFLKSCLILYVEREIEASFSIRSMGIVPDPSGNPVHLPRSGMGIPR</sequence>
<organism evidence="1 2">
    <name type="scientific">Centaurea solstitialis</name>
    <name type="common">yellow star-thistle</name>
    <dbReference type="NCBI Taxonomy" id="347529"/>
    <lineage>
        <taxon>Eukaryota</taxon>
        <taxon>Viridiplantae</taxon>
        <taxon>Streptophyta</taxon>
        <taxon>Embryophyta</taxon>
        <taxon>Tracheophyta</taxon>
        <taxon>Spermatophyta</taxon>
        <taxon>Magnoliopsida</taxon>
        <taxon>eudicotyledons</taxon>
        <taxon>Gunneridae</taxon>
        <taxon>Pentapetalae</taxon>
        <taxon>asterids</taxon>
        <taxon>campanulids</taxon>
        <taxon>Asterales</taxon>
        <taxon>Asteraceae</taxon>
        <taxon>Carduoideae</taxon>
        <taxon>Cardueae</taxon>
        <taxon>Centaureinae</taxon>
        <taxon>Centaurea</taxon>
    </lineage>
</organism>
<dbReference type="Proteomes" id="UP001172457">
    <property type="component" value="Chromosome 2"/>
</dbReference>
<evidence type="ECO:0000313" key="1">
    <source>
        <dbReference type="EMBL" id="KAJ9563073.1"/>
    </source>
</evidence>
<reference evidence="1" key="1">
    <citation type="submission" date="2023-03" db="EMBL/GenBank/DDBJ databases">
        <title>Chromosome-scale reference genome and RAD-based genetic map of yellow starthistle (Centaurea solstitialis) reveal putative structural variation and QTLs associated with invader traits.</title>
        <authorList>
            <person name="Reatini B."/>
            <person name="Cang F.A."/>
            <person name="Jiang Q."/>
            <person name="Mckibben M.T.W."/>
            <person name="Barker M.S."/>
            <person name="Rieseberg L.H."/>
            <person name="Dlugosch K.M."/>
        </authorList>
    </citation>
    <scope>NUCLEOTIDE SEQUENCE</scope>
    <source>
        <strain evidence="1">CAN-66</strain>
        <tissue evidence="1">Leaf</tissue>
    </source>
</reference>
<proteinExistence type="predicted"/>
<comment type="caution">
    <text evidence="1">The sequence shown here is derived from an EMBL/GenBank/DDBJ whole genome shotgun (WGS) entry which is preliminary data.</text>
</comment>
<name>A0AA38TTX2_9ASTR</name>
<dbReference type="AlphaFoldDB" id="A0AA38TTX2"/>
<evidence type="ECO:0000313" key="2">
    <source>
        <dbReference type="Proteomes" id="UP001172457"/>
    </source>
</evidence>